<reference evidence="2 3" key="1">
    <citation type="submission" date="2015-11" db="EMBL/GenBank/DDBJ databases">
        <title>Genomic analysis of 38 Legionella species identifies large and diverse effector repertoires.</title>
        <authorList>
            <person name="Burstein D."/>
            <person name="Amaro F."/>
            <person name="Zusman T."/>
            <person name="Lifshitz Z."/>
            <person name="Cohen O."/>
            <person name="Gilbert J.A."/>
            <person name="Pupko T."/>
            <person name="Shuman H.A."/>
            <person name="Segal G."/>
        </authorList>
    </citation>
    <scope>NUCLEOTIDE SEQUENCE [LARGE SCALE GENOMIC DNA]</scope>
    <source>
        <strain evidence="2 3">WIGA</strain>
    </source>
</reference>
<evidence type="ECO:0000313" key="2">
    <source>
        <dbReference type="EMBL" id="KTC70940.1"/>
    </source>
</evidence>
<dbReference type="OrthoDB" id="5653138at2"/>
<proteinExistence type="predicted"/>
<dbReference type="AlphaFoldDB" id="A0A0W0RIQ0"/>
<keyword evidence="1" id="KW-0175">Coiled coil</keyword>
<sequence>MEGKIENPVAATPTLSLFEFKMKFADHMKICAIFKLKSEERIAQLESNNDHDALIELHEQMMVTIRGQITIYQEKLKKADSYEEDRETLQQRISNEIARLNRYLEKLQEQLIQIKSLKFLFSLSPPELFQEALKNKSSALLIIKNSTLIAKISNAQMLLITHQDPEIIKSLASIVATREYTFETPHIFAALKQHVQAESDKGFIGEKENAAIHDLLLKINNYLDKKIENAVKGNATPWALGYFGSRHQLNKGDKKVSVPQGIYELKYHLDQRDKIPASDVLIKMQNTLQIKNAERKDESMFQQFKRLISYLFGYAQSEETLKEYEYLEQVAIGKQSIS</sequence>
<dbReference type="EMBL" id="LNXU01000032">
    <property type="protein sequence ID" value="KTC70940.1"/>
    <property type="molecule type" value="Genomic_DNA"/>
</dbReference>
<protein>
    <submittedName>
        <fullName evidence="2">Uncharacterized protein</fullName>
    </submittedName>
</protein>
<gene>
    <name evidence="2" type="ORF">Lboz_2517</name>
</gene>
<feature type="coiled-coil region" evidence="1">
    <location>
        <begin position="72"/>
        <end position="117"/>
    </location>
</feature>
<comment type="caution">
    <text evidence="2">The sequence shown here is derived from an EMBL/GenBank/DDBJ whole genome shotgun (WGS) entry which is preliminary data.</text>
</comment>
<dbReference type="RefSeq" id="WP_058460124.1">
    <property type="nucleotide sequence ID" value="NZ_CAAAIY010000005.1"/>
</dbReference>
<organism evidence="2 3">
    <name type="scientific">Legionella bozemanae</name>
    <name type="common">Fluoribacter bozemanae</name>
    <dbReference type="NCBI Taxonomy" id="447"/>
    <lineage>
        <taxon>Bacteria</taxon>
        <taxon>Pseudomonadati</taxon>
        <taxon>Pseudomonadota</taxon>
        <taxon>Gammaproteobacteria</taxon>
        <taxon>Legionellales</taxon>
        <taxon>Legionellaceae</taxon>
        <taxon>Legionella</taxon>
    </lineage>
</organism>
<name>A0A0W0RIQ0_LEGBO</name>
<dbReference type="PATRIC" id="fig|447.4.peg.2673"/>
<keyword evidence="3" id="KW-1185">Reference proteome</keyword>
<evidence type="ECO:0000313" key="3">
    <source>
        <dbReference type="Proteomes" id="UP000054695"/>
    </source>
</evidence>
<dbReference type="Proteomes" id="UP000054695">
    <property type="component" value="Unassembled WGS sequence"/>
</dbReference>
<accession>A0A0W0RIQ0</accession>
<evidence type="ECO:0000256" key="1">
    <source>
        <dbReference type="SAM" id="Coils"/>
    </source>
</evidence>
<dbReference type="STRING" id="447.Lboz_2517"/>